<dbReference type="InterPro" id="IPR032778">
    <property type="entry name" value="GF_recep_IV"/>
</dbReference>
<sequence>MGLKACWLVLLLVTGGSVPQHLYHHQFAVHVPAGPDVVDDLAHRHGFLNHGQIGHLKNFFLLSHPNISKRSPNASIDYQNRLKNDPQVRWAMQQREVRRSKRDHQWKPRHAMRSAPPPFPDPLFKEQWYLNGGAADGLDMNVGLAWRRGYSGKGVVVTILDDGIQPNHPDLAQNYDPAASTDINGNDTDPTPQDNGDNKHGTRCAGEVAAVAYNRYCGVGIAYNASIGGVRMLDGLVNDVVEAQALAFNPHHIDIYSASWGPEDDGKTVDGPGPLARRAFINGVTNGRGGKGSIFIWASGNGGRHTDSCNCDGYANSIFTISVSSATQGGYKPWYLEECSSTIASTYSSGTPGRDKSVATVDMDVQLRPDHICTVDHTGTSASAPLAAGICALALEANSLLTWRDMQHLIVMTSRSQPLEKEDGWIVNGVKRKVSHKFGYGLMDASQMVTLAEQWTTVPPQHICKSQEINEDKSIETSFGYTISVHMDVNGCSGTVNEVRYLEHVQCKISLSFFPRGNLRILLTSPMGTTSTLLFERTHDATSSNFDDWPFLSVHFWGESAEGRWTLQILNAGNNHVTQPGVLKKWQLIFYGTAINPIRIRNKTYYNTQNVYQEEKAYHINDVYDASEYSQFLNEIELGGSDRRINPKNIPSAQRKNVLADANDKQVQRLCDPECDSQGCYGKGPTQCVACKHYRLDNSCVSRCPPRSFVNQGGVCWPCHESCETCAGAGQDSCLTCAPAHLLVVDLAVCLQQCPDGYYEDPDANACFPCAEHCDTCTDKADQCASCAHSYVLYNGSCLASCPPGTHRDGLACAPCAAGCETCAGPGAAQCVSCPPGNYALDGRCYAKCPVKYYADPQKKECSQCPIGCSICTSAICSVCQDKWILSKGGSCIPDGNEKCDTNEYHEGGRCKNCHSTCEKCGGPNEWDCLTCGSPLLLLGSRCVAECGAGSYQTAGRCARCPHACTACVSRLNCTACGGALRLQSGTCRVACAPGYYPDEGTCSKCYLSCETCTGPRRDQCASCPPGWRLAAGECRPECPQNFFPWESSCRRCHHYCQDCRGAGPQRCTACPPHFALDGGLCVECLSSQYYEPRGRSCRPCHDSCRSCSGPGPTNCVTCAHPLRLDRVNHKCLPCCTEGMVSFYLSNNQTTDCCHCDKEIGGCLNGTSAGKRRISESLGSHITASFFVDESKVPSDVWGWNIALWGAGAALLALATIAVVVRLKVRKRKRRSVFPKTQYSQLTSVDEDLVTLLAPSTSLKMTPNSNINTDDDSIYPPGKLEEPT</sequence>
<gene>
    <name evidence="16" type="ORF">JYU34_015948</name>
</gene>
<dbReference type="InterPro" id="IPR032815">
    <property type="entry name" value="S8_pro-domain"/>
</dbReference>
<dbReference type="InterPro" id="IPR006212">
    <property type="entry name" value="Furin_repeat"/>
</dbReference>
<dbReference type="Gene3D" id="2.60.120.260">
    <property type="entry name" value="Galactose-binding domain-like"/>
    <property type="match status" value="1"/>
</dbReference>
<feature type="transmembrane region" description="Helical" evidence="13">
    <location>
        <begin position="1198"/>
        <end position="1221"/>
    </location>
</feature>
<dbReference type="Gene3D" id="2.10.220.10">
    <property type="entry name" value="Hormone Receptor, Insulin-like Growth Factor Receptor 1, Chain A, domain 2"/>
    <property type="match status" value="6"/>
</dbReference>
<evidence type="ECO:0000256" key="1">
    <source>
        <dbReference type="ARBA" id="ARBA00005325"/>
    </source>
</evidence>
<keyword evidence="2 11" id="KW-0645">Protease</keyword>
<evidence type="ECO:0000256" key="3">
    <source>
        <dbReference type="ARBA" id="ARBA00022685"/>
    </source>
</evidence>
<dbReference type="PROSITE" id="PS51892">
    <property type="entry name" value="SUBTILASE"/>
    <property type="match status" value="1"/>
</dbReference>
<dbReference type="PRINTS" id="PR00723">
    <property type="entry name" value="SUBTILISIN"/>
</dbReference>
<keyword evidence="13" id="KW-0812">Transmembrane</keyword>
<dbReference type="Pfam" id="PF01483">
    <property type="entry name" value="P_proprotein"/>
    <property type="match status" value="1"/>
</dbReference>
<dbReference type="InterPro" id="IPR034182">
    <property type="entry name" value="Kexin/furin"/>
</dbReference>
<evidence type="ECO:0000256" key="12">
    <source>
        <dbReference type="SAM" id="MobiDB-lite"/>
    </source>
</evidence>
<evidence type="ECO:0000256" key="4">
    <source>
        <dbReference type="ARBA" id="ARBA00022729"/>
    </source>
</evidence>
<evidence type="ECO:0000256" key="11">
    <source>
        <dbReference type="PROSITE-ProRule" id="PRU01240"/>
    </source>
</evidence>
<dbReference type="InterPro" id="IPR009030">
    <property type="entry name" value="Growth_fac_rcpt_cys_sf"/>
</dbReference>
<dbReference type="SUPFAM" id="SSF52743">
    <property type="entry name" value="Subtilisin-like"/>
    <property type="match status" value="1"/>
</dbReference>
<keyword evidence="3" id="KW-0165">Cleavage on pair of basic residues</keyword>
<keyword evidence="13" id="KW-1133">Transmembrane helix</keyword>
<keyword evidence="9" id="KW-1015">Disulfide bond</keyword>
<feature type="signal peptide" evidence="14">
    <location>
        <begin position="1"/>
        <end position="19"/>
    </location>
</feature>
<keyword evidence="5" id="KW-0677">Repeat</keyword>
<evidence type="ECO:0000256" key="14">
    <source>
        <dbReference type="SAM" id="SignalP"/>
    </source>
</evidence>
<dbReference type="InterPro" id="IPR000742">
    <property type="entry name" value="EGF"/>
</dbReference>
<evidence type="ECO:0000256" key="9">
    <source>
        <dbReference type="ARBA" id="ARBA00023157"/>
    </source>
</evidence>
<dbReference type="Gene3D" id="3.40.50.200">
    <property type="entry name" value="Peptidase S8/S53 domain"/>
    <property type="match status" value="1"/>
</dbReference>
<dbReference type="PANTHER" id="PTHR42884">
    <property type="entry name" value="PROPROTEIN CONVERTASE SUBTILISIN/KEXIN-RELATED"/>
    <property type="match status" value="1"/>
</dbReference>
<accession>A0ABQ7Q5E4</accession>
<feature type="domain" description="P/Homo B" evidence="15">
    <location>
        <begin position="457"/>
        <end position="596"/>
    </location>
</feature>
<feature type="compositionally biased region" description="Basic residues" evidence="12">
    <location>
        <begin position="98"/>
        <end position="112"/>
    </location>
</feature>
<dbReference type="CDD" id="cd04059">
    <property type="entry name" value="Peptidases_S8_Protein_convertases_Kexins_Furin-like"/>
    <property type="match status" value="1"/>
</dbReference>
<dbReference type="PROSITE" id="PS00136">
    <property type="entry name" value="SUBTILASE_ASP"/>
    <property type="match status" value="1"/>
</dbReference>
<dbReference type="PROSITE" id="PS00137">
    <property type="entry name" value="SUBTILASE_HIS"/>
    <property type="match status" value="1"/>
</dbReference>
<feature type="active site" description="Charge relay system" evidence="11">
    <location>
        <position position="161"/>
    </location>
</feature>
<evidence type="ECO:0000256" key="8">
    <source>
        <dbReference type="ARBA" id="ARBA00023145"/>
    </source>
</evidence>
<keyword evidence="4 14" id="KW-0732">Signal</keyword>
<evidence type="ECO:0000256" key="5">
    <source>
        <dbReference type="ARBA" id="ARBA00022737"/>
    </source>
</evidence>
<dbReference type="InterPro" id="IPR000209">
    <property type="entry name" value="Peptidase_S8/S53_dom"/>
</dbReference>
<evidence type="ECO:0000256" key="2">
    <source>
        <dbReference type="ARBA" id="ARBA00022670"/>
    </source>
</evidence>
<dbReference type="SUPFAM" id="SSF49785">
    <property type="entry name" value="Galactose-binding domain-like"/>
    <property type="match status" value="1"/>
</dbReference>
<evidence type="ECO:0000256" key="6">
    <source>
        <dbReference type="ARBA" id="ARBA00022801"/>
    </source>
</evidence>
<keyword evidence="6 11" id="KW-0378">Hydrolase</keyword>
<feature type="region of interest" description="Disordered" evidence="12">
    <location>
        <begin position="1261"/>
        <end position="1284"/>
    </location>
</feature>
<dbReference type="SUPFAM" id="SSF54897">
    <property type="entry name" value="Protease propeptides/inhibitors"/>
    <property type="match status" value="1"/>
</dbReference>
<feature type="compositionally biased region" description="Polar residues" evidence="12">
    <location>
        <begin position="181"/>
        <end position="195"/>
    </location>
</feature>
<dbReference type="InterPro" id="IPR023828">
    <property type="entry name" value="Peptidase_S8_Ser-AS"/>
</dbReference>
<evidence type="ECO:0000256" key="13">
    <source>
        <dbReference type="SAM" id="Phobius"/>
    </source>
</evidence>
<feature type="chain" id="PRO_5046304694" description="P/Homo B domain-containing protein" evidence="14">
    <location>
        <begin position="20"/>
        <end position="1284"/>
    </location>
</feature>
<keyword evidence="7 11" id="KW-0720">Serine protease</keyword>
<dbReference type="InterPro" id="IPR023827">
    <property type="entry name" value="Peptidase_S8_Asp-AS"/>
</dbReference>
<dbReference type="PANTHER" id="PTHR42884:SF23">
    <property type="entry name" value="FURIN-LIKE PROTEASE 2"/>
    <property type="match status" value="1"/>
</dbReference>
<dbReference type="Proteomes" id="UP000823941">
    <property type="component" value="Chromosome 21"/>
</dbReference>
<evidence type="ECO:0000313" key="16">
    <source>
        <dbReference type="EMBL" id="KAG7300350.1"/>
    </source>
</evidence>
<dbReference type="Pfam" id="PF16470">
    <property type="entry name" value="S8_pro-domain"/>
    <property type="match status" value="1"/>
</dbReference>
<evidence type="ECO:0000259" key="15">
    <source>
        <dbReference type="PROSITE" id="PS51829"/>
    </source>
</evidence>
<feature type="region of interest" description="Disordered" evidence="12">
    <location>
        <begin position="168"/>
        <end position="200"/>
    </location>
</feature>
<dbReference type="Pfam" id="PF14843">
    <property type="entry name" value="GF_recep_IV"/>
    <property type="match status" value="1"/>
</dbReference>
<keyword evidence="13" id="KW-0472">Membrane</keyword>
<dbReference type="InterPro" id="IPR008979">
    <property type="entry name" value="Galactose-bd-like_sf"/>
</dbReference>
<evidence type="ECO:0000256" key="10">
    <source>
        <dbReference type="ARBA" id="ARBA00023180"/>
    </source>
</evidence>
<dbReference type="Gene3D" id="3.30.70.850">
    <property type="entry name" value="Peptidase S8, pro-domain"/>
    <property type="match status" value="1"/>
</dbReference>
<dbReference type="PROSITE" id="PS51829">
    <property type="entry name" value="P_HOMO_B"/>
    <property type="match status" value="1"/>
</dbReference>
<dbReference type="InterPro" id="IPR015500">
    <property type="entry name" value="Peptidase_S8_subtilisin-rel"/>
</dbReference>
<keyword evidence="17" id="KW-1185">Reference proteome</keyword>
<dbReference type="SMART" id="SM00181">
    <property type="entry name" value="EGF"/>
    <property type="match status" value="5"/>
</dbReference>
<dbReference type="SUPFAM" id="SSF57184">
    <property type="entry name" value="Growth factor receptor domain"/>
    <property type="match status" value="4"/>
</dbReference>
<dbReference type="InterPro" id="IPR022398">
    <property type="entry name" value="Peptidase_S8_His-AS"/>
</dbReference>
<feature type="active site" description="Charge relay system" evidence="11">
    <location>
        <position position="200"/>
    </location>
</feature>
<keyword evidence="8" id="KW-0865">Zymogen</keyword>
<name>A0ABQ7Q5E4_PLUXY</name>
<dbReference type="InterPro" id="IPR002884">
    <property type="entry name" value="P_dom"/>
</dbReference>
<dbReference type="PROSITE" id="PS00138">
    <property type="entry name" value="SUBTILASE_SER"/>
    <property type="match status" value="1"/>
</dbReference>
<dbReference type="InterPro" id="IPR038466">
    <property type="entry name" value="S8_pro-domain_sf"/>
</dbReference>
<keyword evidence="10" id="KW-0325">Glycoprotein</keyword>
<dbReference type="EMBL" id="JAHIBW010000021">
    <property type="protein sequence ID" value="KAG7300350.1"/>
    <property type="molecule type" value="Genomic_DNA"/>
</dbReference>
<dbReference type="CDD" id="cd00064">
    <property type="entry name" value="FU"/>
    <property type="match status" value="8"/>
</dbReference>
<comment type="similarity">
    <text evidence="1">Belongs to the peptidase S8 family. Furin subfamily.</text>
</comment>
<organism evidence="16 17">
    <name type="scientific">Plutella xylostella</name>
    <name type="common">Diamondback moth</name>
    <name type="synonym">Plutella maculipennis</name>
    <dbReference type="NCBI Taxonomy" id="51655"/>
    <lineage>
        <taxon>Eukaryota</taxon>
        <taxon>Metazoa</taxon>
        <taxon>Ecdysozoa</taxon>
        <taxon>Arthropoda</taxon>
        <taxon>Hexapoda</taxon>
        <taxon>Insecta</taxon>
        <taxon>Pterygota</taxon>
        <taxon>Neoptera</taxon>
        <taxon>Endopterygota</taxon>
        <taxon>Lepidoptera</taxon>
        <taxon>Glossata</taxon>
        <taxon>Ditrysia</taxon>
        <taxon>Yponomeutoidea</taxon>
        <taxon>Plutellidae</taxon>
        <taxon>Plutella</taxon>
    </lineage>
</organism>
<evidence type="ECO:0000256" key="7">
    <source>
        <dbReference type="ARBA" id="ARBA00022825"/>
    </source>
</evidence>
<feature type="region of interest" description="Disordered" evidence="12">
    <location>
        <begin position="96"/>
        <end position="118"/>
    </location>
</feature>
<dbReference type="SMART" id="SM00261">
    <property type="entry name" value="FU"/>
    <property type="match status" value="10"/>
</dbReference>
<protein>
    <recommendedName>
        <fullName evidence="15">P/Homo B domain-containing protein</fullName>
    </recommendedName>
</protein>
<comment type="caution">
    <text evidence="16">The sequence shown here is derived from an EMBL/GenBank/DDBJ whole genome shotgun (WGS) entry which is preliminary data.</text>
</comment>
<dbReference type="InterPro" id="IPR036852">
    <property type="entry name" value="Peptidase_S8/S53_dom_sf"/>
</dbReference>
<proteinExistence type="inferred from homology"/>
<dbReference type="Pfam" id="PF00082">
    <property type="entry name" value="Peptidase_S8"/>
    <property type="match status" value="1"/>
</dbReference>
<evidence type="ECO:0000313" key="17">
    <source>
        <dbReference type="Proteomes" id="UP000823941"/>
    </source>
</evidence>
<feature type="active site" description="Charge relay system" evidence="11">
    <location>
        <position position="381"/>
    </location>
</feature>
<reference evidence="16 17" key="1">
    <citation type="submission" date="2021-06" db="EMBL/GenBank/DDBJ databases">
        <title>A haploid diamondback moth (Plutella xylostella L.) genome assembly resolves 31 chromosomes and identifies a diamide resistance mutation.</title>
        <authorList>
            <person name="Ward C.M."/>
            <person name="Perry K.D."/>
            <person name="Baker G."/>
            <person name="Powis K."/>
            <person name="Heckel D.G."/>
            <person name="Baxter S.W."/>
        </authorList>
    </citation>
    <scope>NUCLEOTIDE SEQUENCE [LARGE SCALE GENOMIC DNA]</scope>
    <source>
        <strain evidence="16 17">LV</strain>
        <tissue evidence="16">Single pupa</tissue>
    </source>
</reference>